<feature type="coiled-coil region" evidence="1">
    <location>
        <begin position="125"/>
        <end position="152"/>
    </location>
</feature>
<protein>
    <submittedName>
        <fullName evidence="2">Uncharacterized protein</fullName>
    </submittedName>
</protein>
<dbReference type="RefSeq" id="WP_028840855.1">
    <property type="nucleotide sequence ID" value="NZ_JQLF01000007.1"/>
</dbReference>
<organism evidence="2 3">
    <name type="scientific">Thermodesulfobacterium commune DSM 2178</name>
    <dbReference type="NCBI Taxonomy" id="289377"/>
    <lineage>
        <taxon>Bacteria</taxon>
        <taxon>Pseudomonadati</taxon>
        <taxon>Thermodesulfobacteriota</taxon>
        <taxon>Thermodesulfobacteria</taxon>
        <taxon>Thermodesulfobacteriales</taxon>
        <taxon>Thermodesulfobacteriaceae</taxon>
        <taxon>Thermodesulfobacterium</taxon>
    </lineage>
</organism>
<dbReference type="eggNOG" id="ENOG5033UFH">
    <property type="taxonomic scope" value="Bacteria"/>
</dbReference>
<accession>A0A075WT25</accession>
<dbReference type="KEGG" id="tcm:HL41_04900"/>
<evidence type="ECO:0000256" key="1">
    <source>
        <dbReference type="SAM" id="Coils"/>
    </source>
</evidence>
<evidence type="ECO:0000313" key="2">
    <source>
        <dbReference type="EMBL" id="AIH04150.1"/>
    </source>
</evidence>
<keyword evidence="1" id="KW-0175">Coiled coil</keyword>
<dbReference type="HOGENOM" id="CLU_1502794_0_0_0"/>
<dbReference type="STRING" id="289377.HL41_04900"/>
<gene>
    <name evidence="2" type="ORF">HL41_04900</name>
</gene>
<name>A0A075WT25_9BACT</name>
<dbReference type="AlphaFoldDB" id="A0A075WT25"/>
<proteinExistence type="predicted"/>
<evidence type="ECO:0000313" key="3">
    <source>
        <dbReference type="Proteomes" id="UP000028481"/>
    </source>
</evidence>
<dbReference type="Proteomes" id="UP000028481">
    <property type="component" value="Chromosome"/>
</dbReference>
<reference evidence="2 3" key="1">
    <citation type="journal article" date="2015" name="Genome Announc.">
        <title>Genome Sequence of a Sulfate-Reducing Thermophilic Bacterium, Thermodesulfobacterium commune DSM 2178T (Phylum Thermodesulfobacteria).</title>
        <authorList>
            <person name="Bhatnagar S."/>
            <person name="Badger J.H."/>
            <person name="Madupu R."/>
            <person name="Khouri H.M."/>
            <person name="O'Connor E.M."/>
            <person name="Robb F.T."/>
            <person name="Ward N.L."/>
            <person name="Eisen J.A."/>
        </authorList>
    </citation>
    <scope>NUCLEOTIDE SEQUENCE [LARGE SCALE GENOMIC DNA]</scope>
    <source>
        <strain evidence="2 3">DSM 2178</strain>
    </source>
</reference>
<dbReference type="PaxDb" id="289377-HL41_04900"/>
<keyword evidence="3" id="KW-1185">Reference proteome</keyword>
<dbReference type="EMBL" id="CP008796">
    <property type="protein sequence ID" value="AIH04150.1"/>
    <property type="molecule type" value="Genomic_DNA"/>
</dbReference>
<sequence>MTTQMLSQFQTFIAYGLLGPVWSYSIPPFVFACAADFLLYVYEKGNWDSLIHAFLLWKALSPEAVELSRNDSILNRAKFFYLYQRGILENTNLTPYEKEKEKKIIWANALLNTALVEFPEFQHMKEKIQVEIQKAHERYQMLKKNTQEIREKDLVLASLKFKADEEIVDTSTKELSPEK</sequence>